<name>A0A975HI07_9GAMM</name>
<keyword evidence="3" id="KW-0032">Aminotransferase</keyword>
<proteinExistence type="predicted"/>
<gene>
    <name evidence="3" type="ORF">J1N51_13340</name>
</gene>
<evidence type="ECO:0000256" key="1">
    <source>
        <dbReference type="ARBA" id="ARBA00022898"/>
    </source>
</evidence>
<dbReference type="InterPro" id="IPR015424">
    <property type="entry name" value="PyrdxlP-dep_Trfase"/>
</dbReference>
<reference evidence="3" key="1">
    <citation type="submission" date="2021-03" db="EMBL/GenBank/DDBJ databases">
        <title>Description of Psychrosphaera ytuae sp. nov. isolated from deep sea sediment of South China Sea.</title>
        <authorList>
            <person name="Zhang J."/>
            <person name="Xu X.-D."/>
        </authorList>
    </citation>
    <scope>NUCLEOTIDE SEQUENCE</scope>
    <source>
        <strain evidence="3">MTZ26</strain>
    </source>
</reference>
<dbReference type="Pfam" id="PF00266">
    <property type="entry name" value="Aminotran_5"/>
    <property type="match status" value="1"/>
</dbReference>
<dbReference type="InterPro" id="IPR015421">
    <property type="entry name" value="PyrdxlP-dep_Trfase_major"/>
</dbReference>
<dbReference type="EMBL" id="CP072110">
    <property type="protein sequence ID" value="QTH63687.1"/>
    <property type="molecule type" value="Genomic_DNA"/>
</dbReference>
<keyword evidence="1" id="KW-0663">Pyridoxal phosphate</keyword>
<dbReference type="GO" id="GO:0008483">
    <property type="term" value="F:transaminase activity"/>
    <property type="evidence" value="ECO:0007669"/>
    <property type="project" value="UniProtKB-KW"/>
</dbReference>
<dbReference type="Gene3D" id="3.40.640.10">
    <property type="entry name" value="Type I PLP-dependent aspartate aminotransferase-like (Major domain)"/>
    <property type="match status" value="1"/>
</dbReference>
<evidence type="ECO:0000313" key="4">
    <source>
        <dbReference type="Proteomes" id="UP000682739"/>
    </source>
</evidence>
<dbReference type="InterPro" id="IPR015422">
    <property type="entry name" value="PyrdxlP-dep_Trfase_small"/>
</dbReference>
<feature type="domain" description="Aminotransferase class V" evidence="2">
    <location>
        <begin position="29"/>
        <end position="440"/>
    </location>
</feature>
<sequence>MLENYFKPYRTAIIGADLISKTSGKPILYADWTASGKLYRPIEEHILNELGPYVANPHTENTETGRITTRAYHDARATIKSHVNADHRHALICTGAGATSAINKLQRILGLKTPQPTPSFWQKLFKPAICRPAVFVTHMEHHSNQTSWNTCNVDVFVVNRAPDGQPCYKHLEALLKEHKARPLLIGAFTACSNVTGVQTDVRRLARLMHQAGGIICVDYACSAPYVEIDMTPDEPDAHIDAIYFSPHKFLGGPGTAGVLIFDKTLYTLNECAPDKPGGGTVMWTNPWGEQAFYKDIEKREDGGTPPFLQVIKAGLAINLKDQMGVDKIATREAHLRRILMNGISAIDQVQILEPNAKNRLCIVSFYATGIHHNLIVWLLNDKFGIQARGGCSCAGTYGHILLNVDRPQSDQIVSKVNRGDLADKPGWVRVSLHPTNTDEEAYFVVDAIKSIVANIDEWQKDYEFNPKTGDFMPINSTVSIDTVPLKSVQLYSA</sequence>
<evidence type="ECO:0000313" key="3">
    <source>
        <dbReference type="EMBL" id="QTH63687.1"/>
    </source>
</evidence>
<dbReference type="RefSeq" id="WP_208831742.1">
    <property type="nucleotide sequence ID" value="NZ_CP072110.1"/>
</dbReference>
<dbReference type="SUPFAM" id="SSF53383">
    <property type="entry name" value="PLP-dependent transferases"/>
    <property type="match status" value="1"/>
</dbReference>
<keyword evidence="4" id="KW-1185">Reference proteome</keyword>
<dbReference type="InterPro" id="IPR000192">
    <property type="entry name" value="Aminotrans_V_dom"/>
</dbReference>
<dbReference type="PANTHER" id="PTHR43586">
    <property type="entry name" value="CYSTEINE DESULFURASE"/>
    <property type="match status" value="1"/>
</dbReference>
<dbReference type="PANTHER" id="PTHR43586:SF8">
    <property type="entry name" value="CYSTEINE DESULFURASE 1, CHLOROPLASTIC"/>
    <property type="match status" value="1"/>
</dbReference>
<dbReference type="Proteomes" id="UP000682739">
    <property type="component" value="Chromosome"/>
</dbReference>
<dbReference type="KEGG" id="psym:J1N51_13340"/>
<evidence type="ECO:0000259" key="2">
    <source>
        <dbReference type="Pfam" id="PF00266"/>
    </source>
</evidence>
<dbReference type="Gene3D" id="3.90.1150.10">
    <property type="entry name" value="Aspartate Aminotransferase, domain 1"/>
    <property type="match status" value="1"/>
</dbReference>
<keyword evidence="3" id="KW-0808">Transferase</keyword>
<accession>A0A975HI07</accession>
<organism evidence="3 4">
    <name type="scientific">Psychrosphaera ytuae</name>
    <dbReference type="NCBI Taxonomy" id="2820710"/>
    <lineage>
        <taxon>Bacteria</taxon>
        <taxon>Pseudomonadati</taxon>
        <taxon>Pseudomonadota</taxon>
        <taxon>Gammaproteobacteria</taxon>
        <taxon>Alteromonadales</taxon>
        <taxon>Pseudoalteromonadaceae</taxon>
        <taxon>Psychrosphaera</taxon>
    </lineage>
</organism>
<protein>
    <submittedName>
        <fullName evidence="3">Aminotransferase class V-fold PLP-dependent enzyme</fullName>
    </submittedName>
</protein>
<dbReference type="AlphaFoldDB" id="A0A975HI07"/>